<evidence type="ECO:0000256" key="4">
    <source>
        <dbReference type="ARBA" id="ARBA00022989"/>
    </source>
</evidence>
<feature type="transmembrane region" description="Helical" evidence="6">
    <location>
        <begin position="180"/>
        <end position="199"/>
    </location>
</feature>
<feature type="transmembrane region" description="Helical" evidence="6">
    <location>
        <begin position="9"/>
        <end position="27"/>
    </location>
</feature>
<gene>
    <name evidence="8" type="ORF">OCV77_07570</name>
</gene>
<dbReference type="PANTHER" id="PTHR22911">
    <property type="entry name" value="ACYL-MALONYL CONDENSING ENZYME-RELATED"/>
    <property type="match status" value="1"/>
</dbReference>
<protein>
    <submittedName>
        <fullName evidence="8">DMT family transporter</fullName>
    </submittedName>
</protein>
<evidence type="ECO:0000256" key="6">
    <source>
        <dbReference type="SAM" id="Phobius"/>
    </source>
</evidence>
<feature type="transmembrane region" description="Helical" evidence="6">
    <location>
        <begin position="100"/>
        <end position="116"/>
    </location>
</feature>
<keyword evidence="5 6" id="KW-0472">Membrane</keyword>
<dbReference type="Proteomes" id="UP001652432">
    <property type="component" value="Unassembled WGS sequence"/>
</dbReference>
<name>A0ABT2T276_9FIRM</name>
<evidence type="ECO:0000256" key="5">
    <source>
        <dbReference type="ARBA" id="ARBA00023136"/>
    </source>
</evidence>
<keyword evidence="9" id="KW-1185">Reference proteome</keyword>
<dbReference type="InterPro" id="IPR000620">
    <property type="entry name" value="EamA_dom"/>
</dbReference>
<comment type="subcellular location">
    <subcellularLocation>
        <location evidence="1">Membrane</location>
        <topology evidence="1">Multi-pass membrane protein</topology>
    </subcellularLocation>
</comment>
<feature type="domain" description="EamA" evidence="7">
    <location>
        <begin position="153"/>
        <end position="275"/>
    </location>
</feature>
<evidence type="ECO:0000313" key="8">
    <source>
        <dbReference type="EMBL" id="MCU6744353.1"/>
    </source>
</evidence>
<organism evidence="8 9">
    <name type="scientific">Suilimivivens aceti</name>
    <dbReference type="NCBI Taxonomy" id="2981774"/>
    <lineage>
        <taxon>Bacteria</taxon>
        <taxon>Bacillati</taxon>
        <taxon>Bacillota</taxon>
        <taxon>Clostridia</taxon>
        <taxon>Lachnospirales</taxon>
        <taxon>Lachnospiraceae</taxon>
        <taxon>Suilimivivens</taxon>
    </lineage>
</organism>
<feature type="domain" description="EamA" evidence="7">
    <location>
        <begin position="8"/>
        <end position="139"/>
    </location>
</feature>
<keyword evidence="4 6" id="KW-1133">Transmembrane helix</keyword>
<dbReference type="Pfam" id="PF00892">
    <property type="entry name" value="EamA"/>
    <property type="match status" value="2"/>
</dbReference>
<dbReference type="InterPro" id="IPR037185">
    <property type="entry name" value="EmrE-like"/>
</dbReference>
<reference evidence="8 9" key="1">
    <citation type="journal article" date="2021" name="ISME Commun">
        <title>Automated analysis of genomic sequences facilitates high-throughput and comprehensive description of bacteria.</title>
        <authorList>
            <person name="Hitch T.C.A."/>
        </authorList>
    </citation>
    <scope>NUCLEOTIDE SEQUENCE [LARGE SCALE GENOMIC DNA]</scope>
    <source>
        <strain evidence="8 9">Sanger_18</strain>
    </source>
</reference>
<evidence type="ECO:0000256" key="1">
    <source>
        <dbReference type="ARBA" id="ARBA00004141"/>
    </source>
</evidence>
<evidence type="ECO:0000259" key="7">
    <source>
        <dbReference type="Pfam" id="PF00892"/>
    </source>
</evidence>
<feature type="transmembrane region" description="Helical" evidence="6">
    <location>
        <begin position="205"/>
        <end position="233"/>
    </location>
</feature>
<dbReference type="PANTHER" id="PTHR22911:SF6">
    <property type="entry name" value="SOLUTE CARRIER FAMILY 35 MEMBER G1"/>
    <property type="match status" value="1"/>
</dbReference>
<evidence type="ECO:0000256" key="3">
    <source>
        <dbReference type="ARBA" id="ARBA00022692"/>
    </source>
</evidence>
<feature type="transmembrane region" description="Helical" evidence="6">
    <location>
        <begin position="149"/>
        <end position="168"/>
    </location>
</feature>
<comment type="similarity">
    <text evidence="2">Belongs to the EamA transporter family.</text>
</comment>
<feature type="transmembrane region" description="Helical" evidence="6">
    <location>
        <begin position="263"/>
        <end position="282"/>
    </location>
</feature>
<keyword evidence="3 6" id="KW-0812">Transmembrane</keyword>
<proteinExistence type="inferred from homology"/>
<evidence type="ECO:0000313" key="9">
    <source>
        <dbReference type="Proteomes" id="UP001652432"/>
    </source>
</evidence>
<feature type="transmembrane region" description="Helical" evidence="6">
    <location>
        <begin position="75"/>
        <end position="94"/>
    </location>
</feature>
<comment type="caution">
    <text evidence="8">The sequence shown here is derived from an EMBL/GenBank/DDBJ whole genome shotgun (WGS) entry which is preliminary data.</text>
</comment>
<sequence>MKIKDKYKGIFYIILAAFGFAFMNLFVKLAGDLPAIEKSFFRNLVAVFFAFTVMKKEKIPFNIPKGTGKYIFFRSLFGTIGIFANFYAIGKLYIADASMLNKLSPFFAIIFSYFLLKEKIKLYQFACVLTAFVGALFILRPGFDSVATFPAFIGLLGGMGAGLAYTNVRMATKLGARGPLIVFCFSVFSCVCAIPFIIFDHQPLTWWQLVSLLMAGLSATLGQFSITAAYTYAPASELSVYDYTQIVFAALLGMIFLGEVPDVISILGYLIICGAGIAMFLIRRKKEKDQTG</sequence>
<feature type="transmembrane region" description="Helical" evidence="6">
    <location>
        <begin position="39"/>
        <end position="54"/>
    </location>
</feature>
<evidence type="ECO:0000256" key="2">
    <source>
        <dbReference type="ARBA" id="ARBA00007362"/>
    </source>
</evidence>
<accession>A0ABT2T276</accession>
<dbReference type="SUPFAM" id="SSF103481">
    <property type="entry name" value="Multidrug resistance efflux transporter EmrE"/>
    <property type="match status" value="2"/>
</dbReference>
<dbReference type="RefSeq" id="WP_262574389.1">
    <property type="nucleotide sequence ID" value="NZ_JAOQKJ010000005.1"/>
</dbReference>
<feature type="transmembrane region" description="Helical" evidence="6">
    <location>
        <begin position="123"/>
        <end position="143"/>
    </location>
</feature>
<feature type="transmembrane region" description="Helical" evidence="6">
    <location>
        <begin position="240"/>
        <end position="257"/>
    </location>
</feature>
<dbReference type="EMBL" id="JAOQKJ010000005">
    <property type="protein sequence ID" value="MCU6744353.1"/>
    <property type="molecule type" value="Genomic_DNA"/>
</dbReference>